<evidence type="ECO:0000313" key="1">
    <source>
        <dbReference type="EMBL" id="MFC0588425.1"/>
    </source>
</evidence>
<gene>
    <name evidence="1" type="ORF">ACFFF7_03270</name>
</gene>
<name>A0ABV6PF14_9SPHN</name>
<evidence type="ECO:0008006" key="3">
    <source>
        <dbReference type="Google" id="ProtNLM"/>
    </source>
</evidence>
<sequence length="202" mass="22980">MLLSVTACQKADKKRAAKAEVEPSPKVHATAGASSMADEVSWYQRAIRIPTVPPDPDWKWTKRLWPNGGWTVQNERAGWTVHVNSPGSRDNMTFIDFLDTNDKLLKSYAIEEFSNIRVSKFTNLRASKFKLIFRIVSIMTVSGKVGIDYSLEDESNDNSGIDVDDLAKVISMLSVREGVDQDQYEILYDKPRREKGESTRYW</sequence>
<dbReference type="RefSeq" id="WP_379479925.1">
    <property type="nucleotide sequence ID" value="NZ_JBHLTL010000001.1"/>
</dbReference>
<reference evidence="1 2" key="1">
    <citation type="submission" date="2024-09" db="EMBL/GenBank/DDBJ databases">
        <authorList>
            <person name="Sun Q."/>
            <person name="Mori K."/>
        </authorList>
    </citation>
    <scope>NUCLEOTIDE SEQUENCE [LARGE SCALE GENOMIC DNA]</scope>
    <source>
        <strain evidence="1 2">NCAIM B.02537</strain>
    </source>
</reference>
<dbReference type="Proteomes" id="UP001589943">
    <property type="component" value="Unassembled WGS sequence"/>
</dbReference>
<proteinExistence type="predicted"/>
<comment type="caution">
    <text evidence="1">The sequence shown here is derived from an EMBL/GenBank/DDBJ whole genome shotgun (WGS) entry which is preliminary data.</text>
</comment>
<protein>
    <recommendedName>
        <fullName evidence="3">Lipoprotein</fullName>
    </recommendedName>
</protein>
<organism evidence="1 2">
    <name type="scientific">Novosphingobium aquiterrae</name>
    <dbReference type="NCBI Taxonomy" id="624388"/>
    <lineage>
        <taxon>Bacteria</taxon>
        <taxon>Pseudomonadati</taxon>
        <taxon>Pseudomonadota</taxon>
        <taxon>Alphaproteobacteria</taxon>
        <taxon>Sphingomonadales</taxon>
        <taxon>Sphingomonadaceae</taxon>
        <taxon>Novosphingobium</taxon>
    </lineage>
</organism>
<dbReference type="EMBL" id="JBHLTL010000001">
    <property type="protein sequence ID" value="MFC0588425.1"/>
    <property type="molecule type" value="Genomic_DNA"/>
</dbReference>
<accession>A0ABV6PF14</accession>
<evidence type="ECO:0000313" key="2">
    <source>
        <dbReference type="Proteomes" id="UP001589943"/>
    </source>
</evidence>
<keyword evidence="2" id="KW-1185">Reference proteome</keyword>